<dbReference type="PANTHER" id="PTHR43377">
    <property type="entry name" value="BILIVERDIN REDUCTASE A"/>
    <property type="match status" value="1"/>
</dbReference>
<sequence length="327" mass="36163">MKIGIISLAHMHALTYIEVMLDMKDVQIVGVADEDRARREQWAEHFKQLNIPLFSDYQQLLEQDVDAVVVTSENVKHHEHVLAAARAGKHVLCEKPLATNLKDMQEMIEVCEKNDVYLRTAFPVRFCTPVAAAKKAIDSGQIGAILAIKGTNHGYIPGGWFTDPSLSGGGAVMDHTVHLVDVMRWLMGAEVQEVYAEYDSRFSDDPIDDCGIVTLEFDNGVFATIDCSWSRTKIYPTWGDVTMEIIGTDGVLHVDAFGQKVNVYSEADGVKWDPWGDNMDAGLMQDFIESIRSGKGTLATGLDGLRATEVALAAYQASEQKQTVVLR</sequence>
<feature type="domain" description="GFO/IDH/MocA-like oxidoreductase" evidence="2">
    <location>
        <begin position="131"/>
        <end position="252"/>
    </location>
</feature>
<dbReference type="Proteomes" id="UP000682811">
    <property type="component" value="Unassembled WGS sequence"/>
</dbReference>
<name>A0A919YIB1_9BACL</name>
<evidence type="ECO:0000313" key="4">
    <source>
        <dbReference type="Proteomes" id="UP000682811"/>
    </source>
</evidence>
<dbReference type="Gene3D" id="3.40.50.720">
    <property type="entry name" value="NAD(P)-binding Rossmann-like Domain"/>
    <property type="match status" value="1"/>
</dbReference>
<proteinExistence type="predicted"/>
<dbReference type="SUPFAM" id="SSF51735">
    <property type="entry name" value="NAD(P)-binding Rossmann-fold domains"/>
    <property type="match status" value="1"/>
</dbReference>
<feature type="domain" description="Gfo/Idh/MocA-like oxidoreductase N-terminal" evidence="1">
    <location>
        <begin position="2"/>
        <end position="120"/>
    </location>
</feature>
<dbReference type="EMBL" id="BORT01000019">
    <property type="protein sequence ID" value="GIO49185.1"/>
    <property type="molecule type" value="Genomic_DNA"/>
</dbReference>
<organism evidence="3 4">
    <name type="scientific">Paenibacillus azoreducens</name>
    <dbReference type="NCBI Taxonomy" id="116718"/>
    <lineage>
        <taxon>Bacteria</taxon>
        <taxon>Bacillati</taxon>
        <taxon>Bacillota</taxon>
        <taxon>Bacilli</taxon>
        <taxon>Bacillales</taxon>
        <taxon>Paenibacillaceae</taxon>
        <taxon>Paenibacillus</taxon>
    </lineage>
</organism>
<dbReference type="RefSeq" id="WP_212979732.1">
    <property type="nucleotide sequence ID" value="NZ_AP025343.1"/>
</dbReference>
<dbReference type="InterPro" id="IPR055170">
    <property type="entry name" value="GFO_IDH_MocA-like_dom"/>
</dbReference>
<evidence type="ECO:0000313" key="3">
    <source>
        <dbReference type="EMBL" id="GIO49185.1"/>
    </source>
</evidence>
<dbReference type="GO" id="GO:0000166">
    <property type="term" value="F:nucleotide binding"/>
    <property type="evidence" value="ECO:0007669"/>
    <property type="project" value="InterPro"/>
</dbReference>
<evidence type="ECO:0000259" key="2">
    <source>
        <dbReference type="Pfam" id="PF22725"/>
    </source>
</evidence>
<protein>
    <submittedName>
        <fullName evidence="3">Dehydrogenase</fullName>
    </submittedName>
</protein>
<dbReference type="PANTHER" id="PTHR43377:SF1">
    <property type="entry name" value="BILIVERDIN REDUCTASE A"/>
    <property type="match status" value="1"/>
</dbReference>
<dbReference type="AlphaFoldDB" id="A0A919YIB1"/>
<dbReference type="Pfam" id="PF22725">
    <property type="entry name" value="GFO_IDH_MocA_C3"/>
    <property type="match status" value="1"/>
</dbReference>
<evidence type="ECO:0000259" key="1">
    <source>
        <dbReference type="Pfam" id="PF01408"/>
    </source>
</evidence>
<dbReference type="InterPro" id="IPR000683">
    <property type="entry name" value="Gfo/Idh/MocA-like_OxRdtase_N"/>
</dbReference>
<reference evidence="3 4" key="1">
    <citation type="submission" date="2021-03" db="EMBL/GenBank/DDBJ databases">
        <title>Antimicrobial resistance genes in bacteria isolated from Japanese honey, and their potential for conferring macrolide and lincosamide resistance in the American foulbrood pathogen Paenibacillus larvae.</title>
        <authorList>
            <person name="Okamoto M."/>
            <person name="Kumagai M."/>
            <person name="Kanamori H."/>
            <person name="Takamatsu D."/>
        </authorList>
    </citation>
    <scope>NUCLEOTIDE SEQUENCE [LARGE SCALE GENOMIC DNA]</scope>
    <source>
        <strain evidence="3 4">J34TS1</strain>
    </source>
</reference>
<dbReference type="InterPro" id="IPR051450">
    <property type="entry name" value="Gfo/Idh/MocA_Oxidoreductases"/>
</dbReference>
<gene>
    <name evidence="3" type="ORF">J34TS1_39500</name>
</gene>
<dbReference type="SUPFAM" id="SSF55347">
    <property type="entry name" value="Glyceraldehyde-3-phosphate dehydrogenase-like, C-terminal domain"/>
    <property type="match status" value="1"/>
</dbReference>
<accession>A0A919YIB1</accession>
<comment type="caution">
    <text evidence="3">The sequence shown here is derived from an EMBL/GenBank/DDBJ whole genome shotgun (WGS) entry which is preliminary data.</text>
</comment>
<dbReference type="Pfam" id="PF01408">
    <property type="entry name" value="GFO_IDH_MocA"/>
    <property type="match status" value="1"/>
</dbReference>
<dbReference type="Gene3D" id="3.30.360.10">
    <property type="entry name" value="Dihydrodipicolinate Reductase, domain 2"/>
    <property type="match status" value="1"/>
</dbReference>
<dbReference type="InterPro" id="IPR036291">
    <property type="entry name" value="NAD(P)-bd_dom_sf"/>
</dbReference>
<keyword evidence="4" id="KW-1185">Reference proteome</keyword>